<gene>
    <name evidence="1" type="ORF">LIPSTDRAFT_226850</name>
</gene>
<accession>A0A1E3QAG1</accession>
<keyword evidence="2" id="KW-1185">Reference proteome</keyword>
<evidence type="ECO:0008006" key="3">
    <source>
        <dbReference type="Google" id="ProtNLM"/>
    </source>
</evidence>
<protein>
    <recommendedName>
        <fullName evidence="3">DUF4219 domain-containing protein</fullName>
    </recommendedName>
</protein>
<dbReference type="AlphaFoldDB" id="A0A1E3QAG1"/>
<reference evidence="1 2" key="1">
    <citation type="journal article" date="2016" name="Proc. Natl. Acad. Sci. U.S.A.">
        <title>Comparative genomics of biotechnologically important yeasts.</title>
        <authorList>
            <person name="Riley R."/>
            <person name="Haridas S."/>
            <person name="Wolfe K.H."/>
            <person name="Lopes M.R."/>
            <person name="Hittinger C.T."/>
            <person name="Goeker M."/>
            <person name="Salamov A.A."/>
            <person name="Wisecaver J.H."/>
            <person name="Long T.M."/>
            <person name="Calvey C.H."/>
            <person name="Aerts A.L."/>
            <person name="Barry K.W."/>
            <person name="Choi C."/>
            <person name="Clum A."/>
            <person name="Coughlan A.Y."/>
            <person name="Deshpande S."/>
            <person name="Douglass A.P."/>
            <person name="Hanson S.J."/>
            <person name="Klenk H.-P."/>
            <person name="LaButti K.M."/>
            <person name="Lapidus A."/>
            <person name="Lindquist E.A."/>
            <person name="Lipzen A.M."/>
            <person name="Meier-Kolthoff J.P."/>
            <person name="Ohm R.A."/>
            <person name="Otillar R.P."/>
            <person name="Pangilinan J.L."/>
            <person name="Peng Y."/>
            <person name="Rokas A."/>
            <person name="Rosa C.A."/>
            <person name="Scheuner C."/>
            <person name="Sibirny A.A."/>
            <person name="Slot J.C."/>
            <person name="Stielow J.B."/>
            <person name="Sun H."/>
            <person name="Kurtzman C.P."/>
            <person name="Blackwell M."/>
            <person name="Grigoriev I.V."/>
            <person name="Jeffries T.W."/>
        </authorList>
    </citation>
    <scope>NUCLEOTIDE SEQUENCE [LARGE SCALE GENOMIC DNA]</scope>
    <source>
        <strain evidence="1 2">NRRL Y-11557</strain>
    </source>
</reference>
<dbReference type="Pfam" id="PF14223">
    <property type="entry name" value="Retrotran_gag_2"/>
    <property type="match status" value="1"/>
</dbReference>
<name>A0A1E3QAG1_LIPST</name>
<evidence type="ECO:0000313" key="1">
    <source>
        <dbReference type="EMBL" id="ODQ74685.1"/>
    </source>
</evidence>
<dbReference type="Proteomes" id="UP000094385">
    <property type="component" value="Unassembled WGS sequence"/>
</dbReference>
<proteinExistence type="predicted"/>
<sequence>MNSANTLNASMPATGIPIPTYDGKNFVIWDARMKSYLAAMNAATALDDDVSLERMTPKQLHTDNIAKGVIIGHVNNLMMLTLTMFDRAFDMFDYLRGMYIEKATDRQAELLSNLYSTKMSNSESLQSHLKTMLLYRKQLRLGQTEFTDQMYASVI</sequence>
<evidence type="ECO:0000313" key="2">
    <source>
        <dbReference type="Proteomes" id="UP000094385"/>
    </source>
</evidence>
<dbReference type="OrthoDB" id="685757at2759"/>
<organism evidence="1 2">
    <name type="scientific">Lipomyces starkeyi NRRL Y-11557</name>
    <dbReference type="NCBI Taxonomy" id="675824"/>
    <lineage>
        <taxon>Eukaryota</taxon>
        <taxon>Fungi</taxon>
        <taxon>Dikarya</taxon>
        <taxon>Ascomycota</taxon>
        <taxon>Saccharomycotina</taxon>
        <taxon>Lipomycetes</taxon>
        <taxon>Lipomycetales</taxon>
        <taxon>Lipomycetaceae</taxon>
        <taxon>Lipomyces</taxon>
    </lineage>
</organism>
<dbReference type="EMBL" id="KV454291">
    <property type="protein sequence ID" value="ODQ74685.1"/>
    <property type="molecule type" value="Genomic_DNA"/>
</dbReference>